<protein>
    <submittedName>
        <fullName evidence="5">Beta-ketoacyl-[acyl-carrier-protein] synthase family protein</fullName>
    </submittedName>
</protein>
<name>A0A5B8Z1W8_CYTDA</name>
<dbReference type="RefSeq" id="WP_057776647.1">
    <property type="nucleotide sequence ID" value="NZ_CP042593.1"/>
</dbReference>
<dbReference type="SMART" id="SM00825">
    <property type="entry name" value="PKS_KS"/>
    <property type="match status" value="1"/>
</dbReference>
<dbReference type="EMBL" id="CP042593">
    <property type="protein sequence ID" value="QED47022.1"/>
    <property type="molecule type" value="Genomic_DNA"/>
</dbReference>
<reference evidence="6" key="1">
    <citation type="submission" date="2019-08" db="EMBL/GenBank/DDBJ databases">
        <authorList>
            <person name="Zheng X."/>
        </authorList>
    </citation>
    <scope>NUCLEOTIDE SEQUENCE [LARGE SCALE GENOMIC DNA]</scope>
    <source>
        <strain evidence="6">FJAT-25496</strain>
    </source>
</reference>
<organism evidence="5 6">
    <name type="scientific">Cytobacillus dafuensis</name>
    <name type="common">Bacillus dafuensis</name>
    <dbReference type="NCBI Taxonomy" id="1742359"/>
    <lineage>
        <taxon>Bacteria</taxon>
        <taxon>Bacillati</taxon>
        <taxon>Bacillota</taxon>
        <taxon>Bacilli</taxon>
        <taxon>Bacillales</taxon>
        <taxon>Bacillaceae</taxon>
        <taxon>Cytobacillus</taxon>
    </lineage>
</organism>
<dbReference type="KEGG" id="bda:FSZ17_07070"/>
<dbReference type="InterPro" id="IPR014030">
    <property type="entry name" value="Ketoacyl_synth_N"/>
</dbReference>
<dbReference type="NCBIfam" id="NF005589">
    <property type="entry name" value="PRK07314.1"/>
    <property type="match status" value="1"/>
</dbReference>
<dbReference type="Gene3D" id="3.40.47.10">
    <property type="match status" value="1"/>
</dbReference>
<evidence type="ECO:0000256" key="3">
    <source>
        <dbReference type="RuleBase" id="RU003694"/>
    </source>
</evidence>
<evidence type="ECO:0000256" key="2">
    <source>
        <dbReference type="ARBA" id="ARBA00022679"/>
    </source>
</evidence>
<dbReference type="PANTHER" id="PTHR11712:SF336">
    <property type="entry name" value="3-OXOACYL-[ACYL-CARRIER-PROTEIN] SYNTHASE, MITOCHONDRIAL"/>
    <property type="match status" value="1"/>
</dbReference>
<dbReference type="CDD" id="cd00834">
    <property type="entry name" value="KAS_I_II"/>
    <property type="match status" value="1"/>
</dbReference>
<keyword evidence="2 3" id="KW-0808">Transferase</keyword>
<dbReference type="InterPro" id="IPR020841">
    <property type="entry name" value="PKS_Beta-ketoAc_synthase_dom"/>
</dbReference>
<dbReference type="OrthoDB" id="9808669at2"/>
<dbReference type="Proteomes" id="UP000321555">
    <property type="component" value="Chromosome"/>
</dbReference>
<accession>A0A5B8Z1W8</accession>
<feature type="domain" description="Ketosynthase family 3 (KS3)" evidence="4">
    <location>
        <begin position="2"/>
        <end position="403"/>
    </location>
</feature>
<evidence type="ECO:0000313" key="6">
    <source>
        <dbReference type="Proteomes" id="UP000321555"/>
    </source>
</evidence>
<dbReference type="InterPro" id="IPR014031">
    <property type="entry name" value="Ketoacyl_synth_C"/>
</dbReference>
<dbReference type="InterPro" id="IPR016039">
    <property type="entry name" value="Thiolase-like"/>
</dbReference>
<evidence type="ECO:0000313" key="5">
    <source>
        <dbReference type="EMBL" id="QED47022.1"/>
    </source>
</evidence>
<dbReference type="STRING" id="1742359.GCA_001439625_01499"/>
<dbReference type="GO" id="GO:0006633">
    <property type="term" value="P:fatty acid biosynthetic process"/>
    <property type="evidence" value="ECO:0007669"/>
    <property type="project" value="InterPro"/>
</dbReference>
<dbReference type="PROSITE" id="PS52004">
    <property type="entry name" value="KS3_2"/>
    <property type="match status" value="1"/>
</dbReference>
<evidence type="ECO:0000256" key="1">
    <source>
        <dbReference type="ARBA" id="ARBA00008467"/>
    </source>
</evidence>
<dbReference type="InterPro" id="IPR000794">
    <property type="entry name" value="Beta-ketoacyl_synthase"/>
</dbReference>
<comment type="similarity">
    <text evidence="1 3">Belongs to the thiolase-like superfamily. Beta-ketoacyl-ACP synthases family.</text>
</comment>
<keyword evidence="6" id="KW-1185">Reference proteome</keyword>
<evidence type="ECO:0000259" key="4">
    <source>
        <dbReference type="PROSITE" id="PS52004"/>
    </source>
</evidence>
<dbReference type="PROSITE" id="PS00606">
    <property type="entry name" value="KS3_1"/>
    <property type="match status" value="1"/>
</dbReference>
<dbReference type="PANTHER" id="PTHR11712">
    <property type="entry name" value="POLYKETIDE SYNTHASE-RELATED"/>
    <property type="match status" value="1"/>
</dbReference>
<dbReference type="Pfam" id="PF00109">
    <property type="entry name" value="ketoacyl-synt"/>
    <property type="match status" value="1"/>
</dbReference>
<dbReference type="AlphaFoldDB" id="A0A5B8Z1W8"/>
<sequence>MKKRIVITGLGVLSPIGVGHQNFWHALITGTIGTKEITAFDTSKFNVNRGGEIKNFRPEDYFTNSDYREAGRTTQLAVAAAKMAFEDAGLNQASYPAEEIGVCIGTTMGNTGVLEFATDAYLNNEPEIVAPNLIRNFPNSYISGAVANEINAEGPCITIPTACAAGNYAITYGRDLIEDGDAEVVLVGGSDGLSRACFTTFHRLGAIAPEICQPFDKNRKGMMVSEGSAVIVLEERERAISRGATIYAELLGCGLSCDAHHPTAPHPNGLGAISAISKTLKDAGVSKDAISYISAHGTGTKANDTTESIAIKEVFGENWDNIPVSSIKAMLGHTMGAASAIEAVTCALSIYHNIIPPTMNFEEHDPDCIQNVVPNVAISKNVEYTLSNSFAFGGNISTIIMGAVKHA</sequence>
<dbReference type="SUPFAM" id="SSF53901">
    <property type="entry name" value="Thiolase-like"/>
    <property type="match status" value="2"/>
</dbReference>
<gene>
    <name evidence="5" type="ORF">FSZ17_07070</name>
</gene>
<dbReference type="Pfam" id="PF02801">
    <property type="entry name" value="Ketoacyl-synt_C"/>
    <property type="match status" value="1"/>
</dbReference>
<dbReference type="GO" id="GO:0004315">
    <property type="term" value="F:3-oxoacyl-[acyl-carrier-protein] synthase activity"/>
    <property type="evidence" value="ECO:0007669"/>
    <property type="project" value="InterPro"/>
</dbReference>
<dbReference type="InterPro" id="IPR018201">
    <property type="entry name" value="Ketoacyl_synth_AS"/>
</dbReference>
<proteinExistence type="inferred from homology"/>